<dbReference type="Pfam" id="PF01872">
    <property type="entry name" value="RibD_C"/>
    <property type="match status" value="1"/>
</dbReference>
<dbReference type="InterPro" id="IPR002734">
    <property type="entry name" value="RibDG_C"/>
</dbReference>
<dbReference type="NCBIfam" id="NF010664">
    <property type="entry name" value="PRK14059.1-2"/>
    <property type="match status" value="1"/>
</dbReference>
<keyword evidence="2" id="KW-0521">NADP</keyword>
<dbReference type="OrthoDB" id="5243299at2"/>
<dbReference type="GO" id="GO:0009231">
    <property type="term" value="P:riboflavin biosynthetic process"/>
    <property type="evidence" value="ECO:0007669"/>
    <property type="project" value="InterPro"/>
</dbReference>
<gene>
    <name evidence="5" type="ORF">CQY22_006940</name>
</gene>
<evidence type="ECO:0000259" key="4">
    <source>
        <dbReference type="Pfam" id="PF01872"/>
    </source>
</evidence>
<organism evidence="5 6">
    <name type="scientific">Mycolicibacterium brumae</name>
    <dbReference type="NCBI Taxonomy" id="85968"/>
    <lineage>
        <taxon>Bacteria</taxon>
        <taxon>Bacillati</taxon>
        <taxon>Actinomycetota</taxon>
        <taxon>Actinomycetes</taxon>
        <taxon>Mycobacteriales</taxon>
        <taxon>Mycobacteriaceae</taxon>
        <taxon>Mycolicibacterium</taxon>
    </lineage>
</organism>
<protein>
    <submittedName>
        <fullName evidence="5">Pyrimidine reductase family protein</fullName>
    </submittedName>
</protein>
<dbReference type="NCBIfam" id="NF010665">
    <property type="entry name" value="PRK14059.1-4"/>
    <property type="match status" value="1"/>
</dbReference>
<evidence type="ECO:0000313" key="5">
    <source>
        <dbReference type="EMBL" id="PIB76115.1"/>
    </source>
</evidence>
<comment type="caution">
    <text evidence="5">The sequence shown here is derived from an EMBL/GenBank/DDBJ whole genome shotgun (WGS) entry which is preliminary data.</text>
</comment>
<evidence type="ECO:0000313" key="6">
    <source>
        <dbReference type="Proteomes" id="UP000230551"/>
    </source>
</evidence>
<dbReference type="AlphaFoldDB" id="A0A2G5PCP2"/>
<dbReference type="RefSeq" id="WP_090584767.1">
    <property type="nucleotide sequence ID" value="NZ_CP104302.1"/>
</dbReference>
<name>A0A2G5PCP2_9MYCO</name>
<accession>A0A2G5PCP2</accession>
<comment type="pathway">
    <text evidence="1">Cofactor biosynthesis; riboflavin biosynthesis.</text>
</comment>
<dbReference type="EMBL" id="PDCN02000006">
    <property type="protein sequence ID" value="PIB76115.1"/>
    <property type="molecule type" value="Genomic_DNA"/>
</dbReference>
<dbReference type="Gene3D" id="3.40.430.10">
    <property type="entry name" value="Dihydrofolate Reductase, subunit A"/>
    <property type="match status" value="1"/>
</dbReference>
<dbReference type="InterPro" id="IPR050765">
    <property type="entry name" value="Riboflavin_Biosynth_HTPR"/>
</dbReference>
<keyword evidence="3" id="KW-0560">Oxidoreductase</keyword>
<evidence type="ECO:0000256" key="3">
    <source>
        <dbReference type="ARBA" id="ARBA00023002"/>
    </source>
</evidence>
<proteinExistence type="predicted"/>
<feature type="domain" description="Bacterial bifunctional deaminase-reductase C-terminal" evidence="4">
    <location>
        <begin position="37"/>
        <end position="249"/>
    </location>
</feature>
<dbReference type="Proteomes" id="UP000230551">
    <property type="component" value="Unassembled WGS sequence"/>
</dbReference>
<dbReference type="PANTHER" id="PTHR38011:SF7">
    <property type="entry name" value="2,5-DIAMINO-6-RIBOSYLAMINO-4(3H)-PYRIMIDINONE 5'-PHOSPHATE REDUCTASE"/>
    <property type="match status" value="1"/>
</dbReference>
<dbReference type="STRING" id="85968.GCA_900073015_00098"/>
<evidence type="ECO:0000256" key="2">
    <source>
        <dbReference type="ARBA" id="ARBA00022857"/>
    </source>
</evidence>
<dbReference type="SUPFAM" id="SSF53597">
    <property type="entry name" value="Dihydrofolate reductase-like"/>
    <property type="match status" value="1"/>
</dbReference>
<dbReference type="NCBIfam" id="NF010663">
    <property type="entry name" value="PRK14059.1-1"/>
    <property type="match status" value="1"/>
</dbReference>
<dbReference type="InterPro" id="IPR024072">
    <property type="entry name" value="DHFR-like_dom_sf"/>
</dbReference>
<reference evidence="5 6" key="1">
    <citation type="journal article" date="2017" name="Infect. Genet. Evol.">
        <title>The new phylogeny of the genus Mycobacterium: The old and the news.</title>
        <authorList>
            <person name="Tortoli E."/>
            <person name="Fedrizzi T."/>
            <person name="Meehan C.J."/>
            <person name="Trovato A."/>
            <person name="Grottola A."/>
            <person name="Giacobazzi E."/>
            <person name="Serpini G.F."/>
            <person name="Tagliazucchi S."/>
            <person name="Fabio A."/>
            <person name="Bettua C."/>
            <person name="Bertorelli R."/>
            <person name="Frascaro F."/>
            <person name="De Sanctis V."/>
            <person name="Pecorari M."/>
            <person name="Jousson O."/>
            <person name="Segata N."/>
            <person name="Cirillo D.M."/>
        </authorList>
    </citation>
    <scope>NUCLEOTIDE SEQUENCE [LARGE SCALE GENOMIC DNA]</scope>
    <source>
        <strain evidence="5 6">CIP1034565</strain>
    </source>
</reference>
<dbReference type="PANTHER" id="PTHR38011">
    <property type="entry name" value="DIHYDROFOLATE REDUCTASE FAMILY PROTEIN (AFU_ORTHOLOGUE AFUA_8G06820)"/>
    <property type="match status" value="1"/>
</dbReference>
<sequence>MTASEAGTKLTLLCEGRDVSGGDLEALYRYPEDLDRPWVRSNFISSLDGGATVEGLSGGLAGPGDRSLFNVMRTLCDVVVVGAGTVKLERYGGAQLSASARAARERRGQAELPPVAVVTDTGRLDRDMKVFTHTEVRPLVLTSADAVPEAQKQLFGVAEVLGCSGADRSRVDTAVLLDRLGERGLLRVLTEGGPTLHASFIEAGLLDELCMTIAPVIVGGQARRISTGPGQVDTEMKRAHLLADESGYLYTRYVRAR</sequence>
<keyword evidence="6" id="KW-1185">Reference proteome</keyword>
<dbReference type="GO" id="GO:0008703">
    <property type="term" value="F:5-amino-6-(5-phosphoribosylamino)uracil reductase activity"/>
    <property type="evidence" value="ECO:0007669"/>
    <property type="project" value="InterPro"/>
</dbReference>
<evidence type="ECO:0000256" key="1">
    <source>
        <dbReference type="ARBA" id="ARBA00005104"/>
    </source>
</evidence>